<protein>
    <submittedName>
        <fullName evidence="1">Uncharacterized protein</fullName>
    </submittedName>
</protein>
<sequence>MVKEDKSLKNFIDHGAKELIPLRDFRNWLVELRATPEARDIRRRNGSVYLMPNGEYGRGPFTMESRKEILRRLLKLEVETGFELITKVELKMIDKMWEDEGDLSRRALVDIYSEIKGEKLPWDSYKKAKYDQNTIALLHGLCKKYDVPFDLISRLMISVDNTKFFTRSGISAKNVEKILNEGWLHFDAIQEGLNHED</sequence>
<reference evidence="1 2" key="1">
    <citation type="submission" date="2015-10" db="EMBL/GenBank/DDBJ databases">
        <title>A novel member of the family Ruminococcaceae isolated from human faeces.</title>
        <authorList>
            <person name="Shkoporov A.N."/>
            <person name="Chaplin A.V."/>
            <person name="Motuzova O.V."/>
            <person name="Kafarskaia L.I."/>
            <person name="Efimov B.A."/>
        </authorList>
    </citation>
    <scope>NUCLEOTIDE SEQUENCE [LARGE SCALE GENOMIC DNA]</scope>
    <source>
        <strain evidence="1 2">668</strain>
    </source>
</reference>
<evidence type="ECO:0000313" key="2">
    <source>
        <dbReference type="Proteomes" id="UP000053433"/>
    </source>
</evidence>
<comment type="caution">
    <text evidence="1">The sequence shown here is derived from an EMBL/GenBank/DDBJ whole genome shotgun (WGS) entry which is preliminary data.</text>
</comment>
<accession>A0A0W7TMW6</accession>
<gene>
    <name evidence="1" type="ORF">ASJ35_15040</name>
</gene>
<dbReference type="AlphaFoldDB" id="A0A0W7TMW6"/>
<proteinExistence type="predicted"/>
<name>A0A0W7TMW6_9FIRM</name>
<organism evidence="1 2">
    <name type="scientific">Ruthenibacterium lactatiformans</name>
    <dbReference type="NCBI Taxonomy" id="1550024"/>
    <lineage>
        <taxon>Bacteria</taxon>
        <taxon>Bacillati</taxon>
        <taxon>Bacillota</taxon>
        <taxon>Clostridia</taxon>
        <taxon>Eubacteriales</taxon>
        <taxon>Oscillospiraceae</taxon>
        <taxon>Ruthenibacterium</taxon>
    </lineage>
</organism>
<dbReference type="Proteomes" id="UP000053433">
    <property type="component" value="Unassembled WGS sequence"/>
</dbReference>
<dbReference type="EMBL" id="LMUA01000027">
    <property type="protein sequence ID" value="KUE75181.1"/>
    <property type="molecule type" value="Genomic_DNA"/>
</dbReference>
<evidence type="ECO:0000313" key="1">
    <source>
        <dbReference type="EMBL" id="KUE75181.1"/>
    </source>
</evidence>